<evidence type="ECO:0000313" key="6">
    <source>
        <dbReference type="Proteomes" id="UP000504638"/>
    </source>
</evidence>
<dbReference type="OrthoDB" id="74360at2759"/>
<dbReference type="InterPro" id="IPR036188">
    <property type="entry name" value="FAD/NAD-bd_sf"/>
</dbReference>
<evidence type="ECO:0000256" key="4">
    <source>
        <dbReference type="ARBA" id="ARBA00023002"/>
    </source>
</evidence>
<dbReference type="GO" id="GO:0050661">
    <property type="term" value="F:NADP binding"/>
    <property type="evidence" value="ECO:0007669"/>
    <property type="project" value="InterPro"/>
</dbReference>
<reference evidence="7" key="2">
    <citation type="submission" date="2020-04" db="EMBL/GenBank/DDBJ databases">
        <authorList>
            <consortium name="NCBI Genome Project"/>
        </authorList>
    </citation>
    <scope>NUCLEOTIDE SEQUENCE</scope>
    <source>
        <strain evidence="7">CBS 781.70</strain>
    </source>
</reference>
<evidence type="ECO:0000256" key="3">
    <source>
        <dbReference type="ARBA" id="ARBA00022827"/>
    </source>
</evidence>
<dbReference type="GeneID" id="54417285"/>
<keyword evidence="6" id="KW-1185">Reference proteome</keyword>
<dbReference type="GO" id="GO:0050660">
    <property type="term" value="F:flavin adenine dinucleotide binding"/>
    <property type="evidence" value="ECO:0007669"/>
    <property type="project" value="InterPro"/>
</dbReference>
<protein>
    <submittedName>
        <fullName evidence="5 7">FAD/NAD(P)-binding domain-containing protein</fullName>
    </submittedName>
</protein>
<organism evidence="5">
    <name type="scientific">Eremomyces bilateralis CBS 781.70</name>
    <dbReference type="NCBI Taxonomy" id="1392243"/>
    <lineage>
        <taxon>Eukaryota</taxon>
        <taxon>Fungi</taxon>
        <taxon>Dikarya</taxon>
        <taxon>Ascomycota</taxon>
        <taxon>Pezizomycotina</taxon>
        <taxon>Dothideomycetes</taxon>
        <taxon>Dothideomycetes incertae sedis</taxon>
        <taxon>Eremomycetales</taxon>
        <taxon>Eremomycetaceae</taxon>
        <taxon>Eremomyces</taxon>
    </lineage>
</organism>
<dbReference type="InterPro" id="IPR020946">
    <property type="entry name" value="Flavin_mOase-like"/>
</dbReference>
<keyword evidence="4" id="KW-0560">Oxidoreductase</keyword>
<evidence type="ECO:0000313" key="5">
    <source>
        <dbReference type="EMBL" id="KAF1809315.1"/>
    </source>
</evidence>
<gene>
    <name evidence="5 7" type="ORF">P152DRAFT_403660</name>
</gene>
<sequence length="607" mass="69100">MAPNLNLIDGKVDYSTPGAGGYDIPNIVLNDPKNRKLKVLTIGAGFSSIMMARSIQKFCENVDLVIYDKNHDIGGTWLENRYPGAACDVPSAAYTYNWALYPDWPRFFSRSADIWAYLDKVCEAFGLRKYMTFNTLVTRAEWLEDEGKWKISLRQSAPDGSVREFEETCDLFLYASGILNDFKWPDLPGLKSFKGRVVHTARWPKDYQEEEWKNDRVAVIGSGASSIQTVPNMQPHVNHMDIFVRTGVWFVQFADSHSQNKIYTKEEQDNFRSNPKNMVAHSKDIENQINGMWGTFYHESEGQKLGQALFRERMKEFIKDERLLQGYTPKFQVGCRRVTPGDPYMLAIQEKNIDVHFTAVERITEEGVVGADGEERKCDTIICATGFDVTYRPRFPIIGRNGVSLNDKWAKVPESYLGLAVSDMPNMVMFIGPTWPVENGSVAGPLQYVVNYTVDVIHKMQNENIKSWVPKQEMSDLFNEHAQEWIKHTVWKDSCRSWYKNNDTGRVNAIWPGSSLHYIETISKPRYEDFEIKYYNKNPWAFLGMGYSLLDTVPGSDVSYYFKEENIDPVWAKAVGINLSGLEEAEAAESSADAATTAGAGKWSLVV</sequence>
<dbReference type="PANTHER" id="PTHR42877">
    <property type="entry name" value="L-ORNITHINE N(5)-MONOOXYGENASE-RELATED"/>
    <property type="match status" value="1"/>
</dbReference>
<dbReference type="GO" id="GO:0004499">
    <property type="term" value="F:N,N-dimethylaniline monooxygenase activity"/>
    <property type="evidence" value="ECO:0007669"/>
    <property type="project" value="InterPro"/>
</dbReference>
<proteinExistence type="inferred from homology"/>
<dbReference type="PANTHER" id="PTHR42877:SF1">
    <property type="entry name" value="FAD-BINDING MONOOXYGENASE STCW"/>
    <property type="match status" value="1"/>
</dbReference>
<accession>A0A6G1FTV1</accession>
<evidence type="ECO:0000256" key="2">
    <source>
        <dbReference type="ARBA" id="ARBA00022630"/>
    </source>
</evidence>
<dbReference type="AlphaFoldDB" id="A0A6G1FTV1"/>
<keyword evidence="2" id="KW-0285">Flavoprotein</keyword>
<dbReference type="Proteomes" id="UP000504638">
    <property type="component" value="Unplaced"/>
</dbReference>
<comment type="similarity">
    <text evidence="1">Belongs to the FAD-binding monooxygenase family.</text>
</comment>
<dbReference type="EMBL" id="ML975174">
    <property type="protein sequence ID" value="KAF1809315.1"/>
    <property type="molecule type" value="Genomic_DNA"/>
</dbReference>
<evidence type="ECO:0000313" key="7">
    <source>
        <dbReference type="RefSeq" id="XP_033530946.1"/>
    </source>
</evidence>
<evidence type="ECO:0000256" key="1">
    <source>
        <dbReference type="ARBA" id="ARBA00010139"/>
    </source>
</evidence>
<reference evidence="5 7" key="1">
    <citation type="submission" date="2020-01" db="EMBL/GenBank/DDBJ databases">
        <authorList>
            <consortium name="DOE Joint Genome Institute"/>
            <person name="Haridas S."/>
            <person name="Albert R."/>
            <person name="Binder M."/>
            <person name="Bloem J."/>
            <person name="Labutti K."/>
            <person name="Salamov A."/>
            <person name="Andreopoulos B."/>
            <person name="Baker S.E."/>
            <person name="Barry K."/>
            <person name="Bills G."/>
            <person name="Bluhm B.H."/>
            <person name="Cannon C."/>
            <person name="Castanera R."/>
            <person name="Culley D.E."/>
            <person name="Daum C."/>
            <person name="Ezra D."/>
            <person name="Gonzalez J.B."/>
            <person name="Henrissat B."/>
            <person name="Kuo A."/>
            <person name="Liang C."/>
            <person name="Lipzen A."/>
            <person name="Lutzoni F."/>
            <person name="Magnuson J."/>
            <person name="Mondo S."/>
            <person name="Nolan M."/>
            <person name="Ohm R."/>
            <person name="Pangilinan J."/>
            <person name="Park H.-J."/>
            <person name="Ramirez L."/>
            <person name="Alfaro M."/>
            <person name="Sun H."/>
            <person name="Tritt A."/>
            <person name="Yoshinaga Y."/>
            <person name="Zwiers L.-H."/>
            <person name="Turgeon B.G."/>
            <person name="Goodwin S.B."/>
            <person name="Spatafora J.W."/>
            <person name="Crous P.W."/>
            <person name="Grigoriev I.V."/>
        </authorList>
    </citation>
    <scope>NUCLEOTIDE SEQUENCE</scope>
    <source>
        <strain evidence="5 7">CBS 781.70</strain>
    </source>
</reference>
<dbReference type="RefSeq" id="XP_033530946.1">
    <property type="nucleotide sequence ID" value="XM_033676715.1"/>
</dbReference>
<reference evidence="7" key="3">
    <citation type="submission" date="2025-04" db="UniProtKB">
        <authorList>
            <consortium name="RefSeq"/>
        </authorList>
    </citation>
    <scope>IDENTIFICATION</scope>
    <source>
        <strain evidence="7">CBS 781.70</strain>
    </source>
</reference>
<dbReference type="InterPro" id="IPR051209">
    <property type="entry name" value="FAD-bind_Monooxygenase_sf"/>
</dbReference>
<name>A0A6G1FTV1_9PEZI</name>
<dbReference type="SUPFAM" id="SSF51905">
    <property type="entry name" value="FAD/NAD(P)-binding domain"/>
    <property type="match status" value="1"/>
</dbReference>
<keyword evidence="3" id="KW-0274">FAD</keyword>
<dbReference type="Gene3D" id="3.50.50.60">
    <property type="entry name" value="FAD/NAD(P)-binding domain"/>
    <property type="match status" value="2"/>
</dbReference>
<dbReference type="Pfam" id="PF00743">
    <property type="entry name" value="FMO-like"/>
    <property type="match status" value="1"/>
</dbReference>